<organism evidence="4 5">
    <name type="scientific">Ficus carica</name>
    <name type="common">Common fig</name>
    <dbReference type="NCBI Taxonomy" id="3494"/>
    <lineage>
        <taxon>Eukaryota</taxon>
        <taxon>Viridiplantae</taxon>
        <taxon>Streptophyta</taxon>
        <taxon>Embryophyta</taxon>
        <taxon>Tracheophyta</taxon>
        <taxon>Spermatophyta</taxon>
        <taxon>Magnoliopsida</taxon>
        <taxon>eudicotyledons</taxon>
        <taxon>Gunneridae</taxon>
        <taxon>Pentapetalae</taxon>
        <taxon>rosids</taxon>
        <taxon>fabids</taxon>
        <taxon>Rosales</taxon>
        <taxon>Moraceae</taxon>
        <taxon>Ficeae</taxon>
        <taxon>Ficus</taxon>
    </lineage>
</organism>
<accession>A0AA88A3Z2</accession>
<evidence type="ECO:0000313" key="5">
    <source>
        <dbReference type="Proteomes" id="UP001187192"/>
    </source>
</evidence>
<gene>
    <name evidence="4" type="ORF">TIFTF001_006383</name>
</gene>
<dbReference type="PANTHER" id="PTHR36721:SF1">
    <property type="entry name" value="OS04G0446401 PROTEIN"/>
    <property type="match status" value="1"/>
</dbReference>
<dbReference type="PANTHER" id="PTHR36721">
    <property type="entry name" value="PROLINE-RICH FAMILY PROTEIN"/>
    <property type="match status" value="1"/>
</dbReference>
<keyword evidence="2" id="KW-0472">Membrane</keyword>
<keyword evidence="5" id="KW-1185">Reference proteome</keyword>
<sequence length="163" mass="17405">MEPPLSSLVPVVFGLLVSVFALRVASQSPRNGLSTPVTPPPRPPSTPQPPLSPPPPPPGSPPPLSPFSPPPTPAPSSEKQHNSKNDSSRNRSAPPPRRHTKSGGHSPPPPLPPRQRESKINVGKKIGLLFSGIAAILQIGVISFLVFKRRQLLKVTNRYETCS</sequence>
<dbReference type="AlphaFoldDB" id="A0AA88A3Z2"/>
<proteinExistence type="predicted"/>
<evidence type="ECO:0000256" key="3">
    <source>
        <dbReference type="SAM" id="SignalP"/>
    </source>
</evidence>
<feature type="signal peptide" evidence="3">
    <location>
        <begin position="1"/>
        <end position="21"/>
    </location>
</feature>
<feature type="transmembrane region" description="Helical" evidence="2">
    <location>
        <begin position="126"/>
        <end position="147"/>
    </location>
</feature>
<reference evidence="4" key="1">
    <citation type="submission" date="2023-07" db="EMBL/GenBank/DDBJ databases">
        <title>draft genome sequence of fig (Ficus carica).</title>
        <authorList>
            <person name="Takahashi T."/>
            <person name="Nishimura K."/>
        </authorList>
    </citation>
    <scope>NUCLEOTIDE SEQUENCE</scope>
</reference>
<evidence type="ECO:0000256" key="2">
    <source>
        <dbReference type="SAM" id="Phobius"/>
    </source>
</evidence>
<feature type="region of interest" description="Disordered" evidence="1">
    <location>
        <begin position="26"/>
        <end position="117"/>
    </location>
</feature>
<keyword evidence="3" id="KW-0732">Signal</keyword>
<evidence type="ECO:0000256" key="1">
    <source>
        <dbReference type="SAM" id="MobiDB-lite"/>
    </source>
</evidence>
<dbReference type="Proteomes" id="UP001187192">
    <property type="component" value="Unassembled WGS sequence"/>
</dbReference>
<feature type="chain" id="PRO_5041638165" evidence="3">
    <location>
        <begin position="22"/>
        <end position="163"/>
    </location>
</feature>
<keyword evidence="2" id="KW-0812">Transmembrane</keyword>
<comment type="caution">
    <text evidence="4">The sequence shown here is derived from an EMBL/GenBank/DDBJ whole genome shotgun (WGS) entry which is preliminary data.</text>
</comment>
<feature type="compositionally biased region" description="Pro residues" evidence="1">
    <location>
        <begin position="37"/>
        <end position="74"/>
    </location>
</feature>
<feature type="compositionally biased region" description="Basic and acidic residues" evidence="1">
    <location>
        <begin position="78"/>
        <end position="89"/>
    </location>
</feature>
<name>A0AA88A3Z2_FICCA</name>
<evidence type="ECO:0000313" key="4">
    <source>
        <dbReference type="EMBL" id="GMN36886.1"/>
    </source>
</evidence>
<keyword evidence="2" id="KW-1133">Transmembrane helix</keyword>
<protein>
    <submittedName>
        <fullName evidence="4">Uncharacterized protein</fullName>
    </submittedName>
</protein>
<dbReference type="EMBL" id="BTGU01000006">
    <property type="protein sequence ID" value="GMN36886.1"/>
    <property type="molecule type" value="Genomic_DNA"/>
</dbReference>